<accession>A0ABT8ZGH2</accession>
<feature type="signal peptide" evidence="1">
    <location>
        <begin position="1"/>
        <end position="20"/>
    </location>
</feature>
<evidence type="ECO:0000313" key="3">
    <source>
        <dbReference type="Proteomes" id="UP001176471"/>
    </source>
</evidence>
<dbReference type="Proteomes" id="UP001176471">
    <property type="component" value="Unassembled WGS sequence"/>
</dbReference>
<feature type="chain" id="PRO_5045211660" evidence="1">
    <location>
        <begin position="21"/>
        <end position="290"/>
    </location>
</feature>
<evidence type="ECO:0000256" key="1">
    <source>
        <dbReference type="SAM" id="SignalP"/>
    </source>
</evidence>
<keyword evidence="3" id="KW-1185">Reference proteome</keyword>
<proteinExistence type="predicted"/>
<sequence length="290" mass="31933">MKARLVILACFALGVTPARASTYFDAKIICPVGGEKFTHAELGSISQWGSLPDGMPLGSGYFPIQPAQCPKNGLVIYRDFDAQTVQRLKTIVESDAYQALYAAKETRYFLAYYLARELGDADAPWLLLRATWEAKNQAPDGELARRYGEAFITLVQSLPVDATILDSIALRARASNALRELGRFEEAEAMRAAIQIAPDAGGQDAEAKENRAGWGDFITRLAAVIERRDSNRSPIDMIGVREAAARCLAKEFAEKANQETPPALTLFETEYCKKPDLAEHIVQARQFLGD</sequence>
<comment type="caution">
    <text evidence="2">The sequence shown here is derived from an EMBL/GenBank/DDBJ whole genome shotgun (WGS) entry which is preliminary data.</text>
</comment>
<protein>
    <submittedName>
        <fullName evidence="2">Uncharacterized protein</fullName>
    </submittedName>
</protein>
<dbReference type="EMBL" id="JAUQOM010000001">
    <property type="protein sequence ID" value="MDO7833642.1"/>
    <property type="molecule type" value="Genomic_DNA"/>
</dbReference>
<reference evidence="2" key="1">
    <citation type="submission" date="2023-07" db="EMBL/GenBank/DDBJ databases">
        <title>Bacterial whole genome sequence for Sphingobium sp. HBC34.</title>
        <authorList>
            <person name="Le V."/>
            <person name="Ko S.-R."/>
            <person name="Ahn C.-Y."/>
            <person name="Oh H.-M."/>
        </authorList>
    </citation>
    <scope>NUCLEOTIDE SEQUENCE</scope>
    <source>
        <strain evidence="2">HBC34</strain>
    </source>
</reference>
<keyword evidence="1" id="KW-0732">Signal</keyword>
<evidence type="ECO:0000313" key="2">
    <source>
        <dbReference type="EMBL" id="MDO7833642.1"/>
    </source>
</evidence>
<dbReference type="RefSeq" id="WP_304534182.1">
    <property type="nucleotide sequence ID" value="NZ_JAUQOM010000001.1"/>
</dbReference>
<gene>
    <name evidence="2" type="ORF">Q4610_01155</name>
</gene>
<name>A0ABT8ZGH2_9SPHN</name>
<organism evidence="2 3">
    <name type="scientific">Sphingobium cyanobacteriorum</name>
    <dbReference type="NCBI Taxonomy" id="3063954"/>
    <lineage>
        <taxon>Bacteria</taxon>
        <taxon>Pseudomonadati</taxon>
        <taxon>Pseudomonadota</taxon>
        <taxon>Alphaproteobacteria</taxon>
        <taxon>Sphingomonadales</taxon>
        <taxon>Sphingomonadaceae</taxon>
        <taxon>Sphingobium</taxon>
    </lineage>
</organism>